<feature type="region of interest" description="Disordered" evidence="1">
    <location>
        <begin position="1475"/>
        <end position="1521"/>
    </location>
</feature>
<accession>A0A5K3FJ98</accession>
<sequence length="1939" mass="214906">MRIGCLVETRCTSDQLTEAFNLLRGLMMRLDGINPLDIFPALSASTAYSLLAPPSLVPIDCLSTIEHLHAFFSALIHGYFGGIQSPPFKALLCRITGIHKLMYVVACLGVFLQLSCKTGRLKVVFSVLRWLSKLFKDSETYKQTFTQINFSSGPGNDGSGSQATVPAEDALYGFKRCLSLLRENAYLNRRQLRILGIVDFSSPQPPPQTSNDHILSLASHLVRACLVLLTEATSSQILLWSTYLKTNHTTERDLQHFQSCAYQVYLLRKGSLPREIHFHTNPSKDIAWRGIPPVGVMAVDGGDGWVYSVDYVDRGDVVTFIQVVDSASPSPAASTTPSLRYQRCVPQMDRKAGYCVCPQTYQTSHRIAHLASQAHSRYVAVVTACNRLFVWEAPENVEEFPLSGMDTGGEDTQKIANRQRLSSLGETMSLRAKDDAAILDNTAPRQTSLVSSAIGRIASMLTNITSPASRGLIDKDLDSAPSWPSMEVDLREWYTRRQYSNHFYRDSCLTPRILKLHLLSGSPPRLVMATLTVGVLVCRIVFATSQLHLLYRLPSPQALDCAVAEGEVTADDFRVAAISSSTALDGIVVVLWQYDLPTQMALWTSTVGVEGSTEVLDCGKLYSRMNPAYSKLIRPPVPKSIIAIYRQDELVDEVYSFRSITQVVCVAELIGALSVDGEVFVCNLESASLPPGASLTRAHPTTWVKLEHSNGLSIRAGWISTTFPESEESLLSEAFQAPRVRSRPPGIIVSVCPKSGSRCAGGSIVCVSAVDGSMEMLDWIDNSMPGGLLGLEFVGPSACVVYHQTPPIWSKVSATGASPPPPPHLPMLHPLVCEVSIEVIDFLLSAIDPINWSSHDDDCADALCAIELLTLHLLVADSRKFIISSELSERTLRLLSLVLKRTPESSKLHTAARRCIVSGWPLMAPRTTASLLVALESQLVAVGERNIMVLDLLLSSILTHFGIETEGDKQEDVGLRLHRTLIEQFRQYSDRSSEDKPFSLLSHLTAELFAEALSKLNPTQPEELSLCKPCLPSATVERLLKFTLAAQDELTNLVAVLLRRPKQPVEPSSPTIDDSDPSLKAALHVLATHCRQVRSEARGLLQRLSDSPDAASISVLLQCHGLTQCLPHLSHGLAWLYSEVFKEGVVESGQGHLLKLLLEMELPRLLCEDLLRPLDDLNCLCKGADARDIDALFMNSKQAKHWREWTRLTSKHPNDFLKPARDESPDSHCVVINDLVYDVKGLQETFPELLPIIDLKGLDVSTAYRTLNLSLEARRSLAARCLGPVEHNAPIDLPAQLYDVEASLVVCYMQWIESLFNVSIPDSCPNALLYFPSFKTYRHNLHRIPCPFVEAFIEGQNLPLKHYIIGRLPFPRLKNEQELKALEECVVYAAAAMFYHTGTLQFFLTEAMAVEPDLSGVKRYIPVLSRFILKLIYLHQSGALYVDLLSDIRERCRLLCTHLEPIVFSHGITVASSDVHHQGSGGTEQDRDIDESSCRSASASSAPVPSTVRTAAFAPPPPPPPPSKWHWAYQRLRSRMSRPESFHLWSGLFAALVDSRSRAYLSWLHGKSDPSDIFGKTIEDISRFCLDTSLDLKAVDTVVNTESQFLEETFSLWKKGLKHLEWVLPVLCTKAPTPSPRPLMPGISLLAATRLLATNSGRPHLFDDKISKVLECHLPSQLEQSFVAARGDFVANLLQRLRDLLIKAEDFLIASICSNTPKPFCLEDFINTKEIVLLLQCLSEMLVQIGSLDSPTLALHRASFFALLQKLEKLTTGGLPRRGGKSSLRPFVERISSRFVLTVVSSSTMLQPRLYTAALQMLVARLHMWNTVDGIHANSKLVDTLSMTHSLLRCCRECLHLERLFTTSTWRQCRAEIFKIFKSSCFNIFTHYEAGLSLFSCDNLFSYQAVILAAQTLGSVLPNSPPDIEIGLSLWSTLQAGLF</sequence>
<dbReference type="WBParaSite" id="MCU_008680-RD">
    <property type="protein sequence ID" value="MCU_008680-RD"/>
    <property type="gene ID" value="MCU_008680"/>
</dbReference>
<evidence type="ECO:0000313" key="2">
    <source>
        <dbReference type="WBParaSite" id="MCU_008680-RD"/>
    </source>
</evidence>
<evidence type="ECO:0000256" key="1">
    <source>
        <dbReference type="SAM" id="MobiDB-lite"/>
    </source>
</evidence>
<feature type="compositionally biased region" description="Basic and acidic residues" evidence="1">
    <location>
        <begin position="1484"/>
        <end position="1493"/>
    </location>
</feature>
<proteinExistence type="predicted"/>
<reference evidence="2" key="1">
    <citation type="submission" date="2019-11" db="UniProtKB">
        <authorList>
            <consortium name="WormBaseParasite"/>
        </authorList>
    </citation>
    <scope>IDENTIFICATION</scope>
</reference>
<name>A0A5K3FJ98_MESCO</name>
<dbReference type="SUPFAM" id="SSF55856">
    <property type="entry name" value="Cytochrome b5-like heme/steroid binding domain"/>
    <property type="match status" value="1"/>
</dbReference>
<organism evidence="2">
    <name type="scientific">Mesocestoides corti</name>
    <name type="common">Flatworm</name>
    <dbReference type="NCBI Taxonomy" id="53468"/>
    <lineage>
        <taxon>Eukaryota</taxon>
        <taxon>Metazoa</taxon>
        <taxon>Spiralia</taxon>
        <taxon>Lophotrochozoa</taxon>
        <taxon>Platyhelminthes</taxon>
        <taxon>Cestoda</taxon>
        <taxon>Eucestoda</taxon>
        <taxon>Cyclophyllidea</taxon>
        <taxon>Mesocestoididae</taxon>
        <taxon>Mesocestoides</taxon>
    </lineage>
</organism>
<dbReference type="InterPro" id="IPR036400">
    <property type="entry name" value="Cyt_B5-like_heme/steroid_sf"/>
</dbReference>
<protein>
    <submittedName>
        <fullName evidence="2">RICTOR_N domain-containing protein</fullName>
    </submittedName>
</protein>